<proteinExistence type="predicted"/>
<evidence type="ECO:0000313" key="2">
    <source>
        <dbReference type="Proteomes" id="UP001163324"/>
    </source>
</evidence>
<organism evidence="1 2">
    <name type="scientific">Trichothecium roseum</name>
    <dbReference type="NCBI Taxonomy" id="47278"/>
    <lineage>
        <taxon>Eukaryota</taxon>
        <taxon>Fungi</taxon>
        <taxon>Dikarya</taxon>
        <taxon>Ascomycota</taxon>
        <taxon>Pezizomycotina</taxon>
        <taxon>Sordariomycetes</taxon>
        <taxon>Hypocreomycetidae</taxon>
        <taxon>Hypocreales</taxon>
        <taxon>Hypocreales incertae sedis</taxon>
        <taxon>Trichothecium</taxon>
    </lineage>
</organism>
<dbReference type="EMBL" id="CM047948">
    <property type="protein sequence ID" value="KAI9896330.1"/>
    <property type="molecule type" value="Genomic_DNA"/>
</dbReference>
<dbReference type="Proteomes" id="UP001163324">
    <property type="component" value="Chromosome 9"/>
</dbReference>
<protein>
    <submittedName>
        <fullName evidence="1">Uncharacterized protein</fullName>
    </submittedName>
</protein>
<evidence type="ECO:0000313" key="1">
    <source>
        <dbReference type="EMBL" id="KAI9896330.1"/>
    </source>
</evidence>
<comment type="caution">
    <text evidence="1">The sequence shown here is derived from an EMBL/GenBank/DDBJ whole genome shotgun (WGS) entry which is preliminary data.</text>
</comment>
<gene>
    <name evidence="1" type="ORF">N3K66_008502</name>
</gene>
<keyword evidence="2" id="KW-1185">Reference proteome</keyword>
<accession>A0ACC0UQD8</accession>
<sequence>MIPSAEDVDRVQNPSYASTRQAARRSMKFGDDPSLWEDAHAVFAGLVARPDVSTDRILKTYFAELEAEKFWLPHDLDAADDVIMATKEYQAELEGWDPPRPDDLATKLTYLWAGQPVAPEDPNDERHQAKEAPKGGRGQSEKQRGKQPATAGKGSASRSRDSAFPPPEDDGVNSRRQPVAPRRKMPAPVPPFDAIPLCGFQGKYPWNPKDLSTLAWAIRKLLSAEDGEDVEFTLIKRSSINVEYSDQDGVVRADSLDLSEDMHDFVDPDRMLPTIRALLRPNTRRPKKLQEVTERPSAVSFNWFVMRKGEADPPGLRFEPEQDDLVKGVTTIKPLDGQDKTKIAKAYLSVPEATATTSPPEHLDTTTRWNTDQFQAYMNSAIDVVTDFSGEFQLESTLVSLQPPMNEDQFQRVIEDASEDAYCGLVAPLPNKVVQLHPRSRPYYATAHFTISWEQADPDTVHLVLPGFFPGSGFPDTPLLKPPGPTTPGSELPLFRGAIADINSVVHSALGLEADDVVEILLLSADDAVGRNVGFRPLARVPRTDDTNAQDPGRVIDKQLVLACERGVPVLVHPVFPDDPNVITQHPEGQLDHNSFLVSPGLLSKTNIKLFRRECEQFRRFAGGTITSQHDHIRIRASPTFDLKGKFSIEFCTYYIGPKTTDAQWFSIRARIPTRYVRVSFTTEAEATFYPTGSPFSVWGPRYGRVLLGEAWRQPLPSVSRGTQQSRSSPPRSQGVLEGSAGAERQTAPSSPRTRLGVVRTGSATPGVITAFSGSGDGRGSFTPPRTSPSRCVCPFCRDQGYARMSDDHRIEHLLTHRQELLTRAGGTLDEADDQGHERWVFDCKRSSSRRCASASVEGPRPNIRPELCAFFRSCGMLVNFATGAQLQRHYEECHPDHARGAERLRALTSVQDPSAGAAQSSRAGAVGPAASSQASTAPGTQTTVENTDDDYPMDLGGGFADVESASGRSEQVPSRSSRGRATSDDVFGTPDEQAVENLPDAPAGDEEGDEESGPETTPEPNDKYKVKPTYVCSRCLRSMPNKKAIASDPGIEVQMSKHISGRRSCRIPAQKGTTEGGLPNMSGWLFKKDVEVYLKTLSGGIRALKQRFIADHPNYAETIWPADGVNPVGGTGPRSHVWAKDPNHEDRENVTWGMTWPPVAGPSGPSGGGDDDEDNNNNSRRSTPKKGKRKRSNDPSYRPTGAEPEDDDVSDGVPEEDDDDENSSRRKRRKTPSDPTYRPPKKDDADDDDDNGAPGGGPPSVAASAATTAAATVRGGRRKLPTSRPKGKSKASPKSGSKAAAAATAGPSSSGAGVEDELNDAPPAPAAARPRKRKAAAAGEQEVEEPAKKRTKAVAKPTSKPVAKAARAVSAAGPSGTSTTASSSAQPRSRAKGKGKGKAAAAPQQDDAEPVASPTPATEEQEEAPRQKKGKGKAKAAAAKPSKTTAAATAKKPGKATSTAAAAAAAATTATSKKPAKAATATATKKKPAKAKKPTTTGTGSATITIQEDGTPVINRGRNEPAGTDVVGGRSLRKRN</sequence>
<name>A0ACC0UQD8_9HYPO</name>
<reference evidence="1" key="1">
    <citation type="submission" date="2022-10" db="EMBL/GenBank/DDBJ databases">
        <title>Complete Genome of Trichothecium roseum strain YXFP-22015, a Plant Pathogen Isolated from Citrus.</title>
        <authorList>
            <person name="Wang Y."/>
            <person name="Zhu L."/>
        </authorList>
    </citation>
    <scope>NUCLEOTIDE SEQUENCE</scope>
    <source>
        <strain evidence="1">YXFP-22015</strain>
    </source>
</reference>